<accession>A0A8I0A8A7</accession>
<comment type="subcellular location">
    <subcellularLocation>
        <location evidence="1">Membrane</location>
        <topology evidence="1">Multi-pass membrane protein</topology>
    </subcellularLocation>
</comment>
<feature type="transmembrane region" description="Helical" evidence="8">
    <location>
        <begin position="362"/>
        <end position="385"/>
    </location>
</feature>
<evidence type="ECO:0000313" key="11">
    <source>
        <dbReference type="Proteomes" id="UP000662088"/>
    </source>
</evidence>
<evidence type="ECO:0000256" key="7">
    <source>
        <dbReference type="ARBA" id="ARBA00023214"/>
    </source>
</evidence>
<dbReference type="GO" id="GO:0006813">
    <property type="term" value="P:potassium ion transport"/>
    <property type="evidence" value="ECO:0007669"/>
    <property type="project" value="InterPro"/>
</dbReference>
<protein>
    <submittedName>
        <fullName evidence="10">ClC family H(+)/Cl(-) exchange transporter</fullName>
    </submittedName>
</protein>
<keyword evidence="2" id="KW-0813">Transport</keyword>
<reference evidence="10" key="1">
    <citation type="submission" date="2020-08" db="EMBL/GenBank/DDBJ databases">
        <title>Genome public.</title>
        <authorList>
            <person name="Liu C."/>
            <person name="Sun Q."/>
        </authorList>
    </citation>
    <scope>NUCLEOTIDE SEQUENCE</scope>
    <source>
        <strain evidence="10">NSJ-42</strain>
    </source>
</reference>
<feature type="transmembrane region" description="Helical" evidence="8">
    <location>
        <begin position="156"/>
        <end position="181"/>
    </location>
</feature>
<dbReference type="PANTHER" id="PTHR45711:SF6">
    <property type="entry name" value="CHLORIDE CHANNEL PROTEIN"/>
    <property type="match status" value="1"/>
</dbReference>
<dbReference type="InterPro" id="IPR001807">
    <property type="entry name" value="ClC"/>
</dbReference>
<evidence type="ECO:0000256" key="1">
    <source>
        <dbReference type="ARBA" id="ARBA00004141"/>
    </source>
</evidence>
<proteinExistence type="predicted"/>
<keyword evidence="5" id="KW-0406">Ion transport</keyword>
<dbReference type="AlphaFoldDB" id="A0A8I0A8A7"/>
<evidence type="ECO:0000256" key="4">
    <source>
        <dbReference type="ARBA" id="ARBA00022989"/>
    </source>
</evidence>
<dbReference type="Gene3D" id="3.30.70.1450">
    <property type="entry name" value="Regulator of K+ conductance, C-terminal domain"/>
    <property type="match status" value="1"/>
</dbReference>
<dbReference type="GO" id="GO:0008324">
    <property type="term" value="F:monoatomic cation transmembrane transporter activity"/>
    <property type="evidence" value="ECO:0007669"/>
    <property type="project" value="InterPro"/>
</dbReference>
<evidence type="ECO:0000256" key="5">
    <source>
        <dbReference type="ARBA" id="ARBA00023065"/>
    </source>
</evidence>
<keyword evidence="4 8" id="KW-1133">Transmembrane helix</keyword>
<keyword evidence="7" id="KW-0868">Chloride</keyword>
<dbReference type="Pfam" id="PF00654">
    <property type="entry name" value="Voltage_CLC"/>
    <property type="match status" value="1"/>
</dbReference>
<evidence type="ECO:0000259" key="9">
    <source>
        <dbReference type="PROSITE" id="PS51202"/>
    </source>
</evidence>
<feature type="transmembrane region" description="Helical" evidence="8">
    <location>
        <begin position="329"/>
        <end position="353"/>
    </location>
</feature>
<sequence length="523" mass="57596">MNNNLDIITDSGHEKIVLVLKSLIVGIITSLVVILYRFALSYAEKIAFNIYEYISKNKWAIPLWFLILFSIAYIVGKLMDKEPYISGSGIPQIKAIMGGYIKNRPVSTIINKFIGGTLSILGGLSLGREGPSVQLGACTGDLISKFFKSSRLQRRLLISSGASAGLSAAFNAPLSGVLFCLEEIYKYFSPVVLLSTTVAAVSADFISKHFFGLNPVFKFTSTSALPLKNYWILLFLGIMLGALGSFYNWATLLTQKLYNKIKLSTSMKLLIPFALAGILGLIFPVLLCGGHAALEEFSLSNTLLLLSLVFIGKLLFSIISFGSGAPGGIFFPLLIIGGSIGSIFGYICINYFFINETYFTSFIILSMAGYFTAIVRAPITGIILITEMTGSFNHLLPLSIVSIIAYIIADLLNSAPIYDSLMENLLLKNNINEYHKHSKKKTLITNMVHYGSLIEKMSVKDINLPENTLIVSINRGEISITPNGNTIIKAGDEIITMTNLKDEWKVRKFMDELTEKEYTDPME</sequence>
<feature type="transmembrane region" description="Helical" evidence="8">
    <location>
        <begin position="16"/>
        <end position="39"/>
    </location>
</feature>
<dbReference type="Gene3D" id="1.10.3080.10">
    <property type="entry name" value="Clc chloride channel"/>
    <property type="match status" value="1"/>
</dbReference>
<gene>
    <name evidence="10" type="ORF">H8R92_04845</name>
</gene>
<feature type="transmembrane region" description="Helical" evidence="8">
    <location>
        <begin position="391"/>
        <end position="412"/>
    </location>
</feature>
<dbReference type="EMBL" id="JACOOQ010000006">
    <property type="protein sequence ID" value="MBC5639766.1"/>
    <property type="molecule type" value="Genomic_DNA"/>
</dbReference>
<feature type="transmembrane region" description="Helical" evidence="8">
    <location>
        <begin position="227"/>
        <end position="249"/>
    </location>
</feature>
<dbReference type="PROSITE" id="PS51202">
    <property type="entry name" value="RCK_C"/>
    <property type="match status" value="1"/>
</dbReference>
<evidence type="ECO:0000256" key="2">
    <source>
        <dbReference type="ARBA" id="ARBA00022448"/>
    </source>
</evidence>
<feature type="transmembrane region" description="Helical" evidence="8">
    <location>
        <begin position="302"/>
        <end position="323"/>
    </location>
</feature>
<keyword evidence="11" id="KW-1185">Reference proteome</keyword>
<dbReference type="Proteomes" id="UP000662088">
    <property type="component" value="Unassembled WGS sequence"/>
</dbReference>
<keyword evidence="6 8" id="KW-0472">Membrane</keyword>
<dbReference type="RefSeq" id="WP_186834852.1">
    <property type="nucleotide sequence ID" value="NZ_JACOOQ010000006.1"/>
</dbReference>
<dbReference type="InterPro" id="IPR006037">
    <property type="entry name" value="RCK_C"/>
</dbReference>
<dbReference type="GO" id="GO:0005886">
    <property type="term" value="C:plasma membrane"/>
    <property type="evidence" value="ECO:0007669"/>
    <property type="project" value="TreeGrafter"/>
</dbReference>
<feature type="transmembrane region" description="Helical" evidence="8">
    <location>
        <begin position="59"/>
        <end position="76"/>
    </location>
</feature>
<evidence type="ECO:0000313" key="10">
    <source>
        <dbReference type="EMBL" id="MBC5639766.1"/>
    </source>
</evidence>
<dbReference type="PRINTS" id="PR00762">
    <property type="entry name" value="CLCHANNEL"/>
</dbReference>
<dbReference type="GO" id="GO:0005247">
    <property type="term" value="F:voltage-gated chloride channel activity"/>
    <property type="evidence" value="ECO:0007669"/>
    <property type="project" value="TreeGrafter"/>
</dbReference>
<evidence type="ECO:0000256" key="8">
    <source>
        <dbReference type="SAM" id="Phobius"/>
    </source>
</evidence>
<feature type="transmembrane region" description="Helical" evidence="8">
    <location>
        <begin position="269"/>
        <end position="290"/>
    </location>
</feature>
<dbReference type="InterPro" id="IPR036721">
    <property type="entry name" value="RCK_C_sf"/>
</dbReference>
<dbReference type="InterPro" id="IPR014743">
    <property type="entry name" value="Cl-channel_core"/>
</dbReference>
<organism evidence="10 11">
    <name type="scientific">Clostridium lentum</name>
    <dbReference type="NCBI Taxonomy" id="2763037"/>
    <lineage>
        <taxon>Bacteria</taxon>
        <taxon>Bacillati</taxon>
        <taxon>Bacillota</taxon>
        <taxon>Clostridia</taxon>
        <taxon>Eubacteriales</taxon>
        <taxon>Clostridiaceae</taxon>
        <taxon>Clostridium</taxon>
    </lineage>
</organism>
<dbReference type="CDD" id="cd01031">
    <property type="entry name" value="EriC"/>
    <property type="match status" value="1"/>
</dbReference>
<keyword evidence="3 8" id="KW-0812">Transmembrane</keyword>
<dbReference type="SUPFAM" id="SSF81340">
    <property type="entry name" value="Clc chloride channel"/>
    <property type="match status" value="1"/>
</dbReference>
<dbReference type="Pfam" id="PF02080">
    <property type="entry name" value="TrkA_C"/>
    <property type="match status" value="1"/>
</dbReference>
<evidence type="ECO:0000256" key="6">
    <source>
        <dbReference type="ARBA" id="ARBA00023136"/>
    </source>
</evidence>
<dbReference type="PANTHER" id="PTHR45711">
    <property type="entry name" value="CHLORIDE CHANNEL PROTEIN"/>
    <property type="match status" value="1"/>
</dbReference>
<evidence type="ECO:0000256" key="3">
    <source>
        <dbReference type="ARBA" id="ARBA00022692"/>
    </source>
</evidence>
<name>A0A8I0A8A7_9CLOT</name>
<comment type="caution">
    <text evidence="10">The sequence shown here is derived from an EMBL/GenBank/DDBJ whole genome shotgun (WGS) entry which is preliminary data.</text>
</comment>
<feature type="transmembrane region" description="Helical" evidence="8">
    <location>
        <begin position="187"/>
        <end position="206"/>
    </location>
</feature>
<dbReference type="SUPFAM" id="SSF116726">
    <property type="entry name" value="TrkA C-terminal domain-like"/>
    <property type="match status" value="1"/>
</dbReference>
<feature type="domain" description="RCK C-terminal" evidence="9">
    <location>
        <begin position="431"/>
        <end position="512"/>
    </location>
</feature>